<evidence type="ECO:0000256" key="1">
    <source>
        <dbReference type="SAM" id="MobiDB-lite"/>
    </source>
</evidence>
<evidence type="ECO:0000313" key="2">
    <source>
        <dbReference type="EMBL" id="MBU3067999.1"/>
    </source>
</evidence>
<dbReference type="EMBL" id="JAHKNI010000028">
    <property type="protein sequence ID" value="MBU3067999.1"/>
    <property type="molecule type" value="Genomic_DNA"/>
</dbReference>
<keyword evidence="3" id="KW-1185">Reference proteome</keyword>
<protein>
    <submittedName>
        <fullName evidence="2">Uncharacterized protein</fullName>
    </submittedName>
</protein>
<feature type="region of interest" description="Disordered" evidence="1">
    <location>
        <begin position="88"/>
        <end position="161"/>
    </location>
</feature>
<name>A0ABS6BCJ2_9NOCA</name>
<dbReference type="Proteomes" id="UP000733379">
    <property type="component" value="Unassembled WGS sequence"/>
</dbReference>
<comment type="caution">
    <text evidence="2">The sequence shown here is derived from an EMBL/GenBank/DDBJ whole genome shotgun (WGS) entry which is preliminary data.</text>
</comment>
<proteinExistence type="predicted"/>
<gene>
    <name evidence="2" type="ORF">KO481_41610</name>
</gene>
<feature type="region of interest" description="Disordered" evidence="1">
    <location>
        <begin position="414"/>
        <end position="445"/>
    </location>
</feature>
<reference evidence="2 3" key="1">
    <citation type="submission" date="2021-06" db="EMBL/GenBank/DDBJ databases">
        <title>Actinomycetes sequencing.</title>
        <authorList>
            <person name="Shan Q."/>
        </authorList>
    </citation>
    <scope>NUCLEOTIDE SEQUENCE [LARGE SCALE GENOMIC DNA]</scope>
    <source>
        <strain evidence="2 3">NEAU-G5</strain>
    </source>
</reference>
<dbReference type="RefSeq" id="WP_215924077.1">
    <property type="nucleotide sequence ID" value="NZ_JAHKNI010000028.1"/>
</dbReference>
<organism evidence="2 3">
    <name type="scientific">Nocardia albiluteola</name>
    <dbReference type="NCBI Taxonomy" id="2842303"/>
    <lineage>
        <taxon>Bacteria</taxon>
        <taxon>Bacillati</taxon>
        <taxon>Actinomycetota</taxon>
        <taxon>Actinomycetes</taxon>
        <taxon>Mycobacteriales</taxon>
        <taxon>Nocardiaceae</taxon>
        <taxon>Nocardia</taxon>
    </lineage>
</organism>
<feature type="compositionally biased region" description="Low complexity" evidence="1">
    <location>
        <begin position="97"/>
        <end position="152"/>
    </location>
</feature>
<sequence>MNAPIDPSISSLLRGSSLAPMMDQPVSHILHGMGLPQLPQLPPMPPLPGLPPLPQIDLTAIVRPLTDMASAFGTGHFGGGATHPAVGVAPSIPPATSNAPAVSHAPAASNSPANPQSKPATPNAPAATNNSPQPSKPGAPAGSNAPGSGQASHPNTPDPTQVLQAISTGLQTVLQLGSTALPLLMQLWQGQGSQQAAATGAKAASSGTELATQSGSQKAILGAGAGSVALGGAQMAAVMGKYLTTAAITAPFLVVPGGQAFLLEATAEAIAEGLGVTANTRAQMAVHSVNMTAAGKKVKVTAAPTGVKSVSSLADAASSSGSSSSGSSLQQLMQLLSPASSLLSTGMQSAQQLASVGQSLNPSAAAKPINDSAALGDYKSESGGSSLGGGGFGLGGGGGAVAAVPATPLSPWAGTAPAGTATPASTAGTGVAAEPVEASSVGGSSPMMPMGGGAAAMGATKSTTASAIGDAAGHNLVTSNNGDAVVGPMEGVTMPVVGALASPQTVEAPPDKELTL</sequence>
<accession>A0ABS6BCJ2</accession>
<evidence type="ECO:0000313" key="3">
    <source>
        <dbReference type="Proteomes" id="UP000733379"/>
    </source>
</evidence>